<protein>
    <submittedName>
        <fullName evidence="1">Uncharacterized protein</fullName>
    </submittedName>
</protein>
<gene>
    <name evidence="1" type="ORF">A2493_03565</name>
</gene>
<dbReference type="EMBL" id="MFQW01000025">
    <property type="protein sequence ID" value="OGH86302.1"/>
    <property type="molecule type" value="Genomic_DNA"/>
</dbReference>
<sequence length="552" mass="63070">MRERFEGGMLPVVEQDEKLEKEDPKDYVDVLQEYLQLAAIMYDELSSWQSKGDKKLKSLVQDVHEEGDSDTDEEITLKTASLKLCVGEAVNLLGNLVKKIFKFEGISRVLEDKLGKKIGSLEEAKITAQELIRPFYEQYSRHLRANGNKGKRTRDVMSSDQAAWDISSKAVPSDLDIMDDESFQAFQEQRKKFQDMLEKLVFLPGPHQKFAKLLAEGQGNSQDVNLLLNSYASTGGKSTNRFKKLDVEYNKQDLKNLEVLINETSRLIEEIQQKLGIEIPSKPEGINVEKAIEILGSEKVFGPEDVSQVWGVDLERVPIIPFSLEDLEKAKALGMYLILRIDKDGRGRQLTGQMMNELKQTEFTSQGKGKILHDPEDWYIDEAFFIEEKPKLSWALTSGDVLRGSTSNNYLHQTRLLRDHLKTHDFLSQEEEEECSDDTLRQLSEQMGVDWNSQEITDPNKYNNNWQDVSKKMSDLLINQNHRQSFAEALYDFISLLLSKNKRILIDNYNWTKSHSSSGDLVGIGDCVGYGASVSWWLPEYYDDLMGVSFSC</sequence>
<evidence type="ECO:0000313" key="2">
    <source>
        <dbReference type="Proteomes" id="UP000178349"/>
    </source>
</evidence>
<comment type="caution">
    <text evidence="1">The sequence shown here is derived from an EMBL/GenBank/DDBJ whole genome shotgun (WGS) entry which is preliminary data.</text>
</comment>
<organism evidence="1 2">
    <name type="scientific">Candidatus Magasanikbacteria bacterium RIFOXYC12_FULL_33_11</name>
    <dbReference type="NCBI Taxonomy" id="1798701"/>
    <lineage>
        <taxon>Bacteria</taxon>
        <taxon>Candidatus Magasanikiibacteriota</taxon>
    </lineage>
</organism>
<evidence type="ECO:0000313" key="1">
    <source>
        <dbReference type="EMBL" id="OGH86302.1"/>
    </source>
</evidence>
<dbReference type="Proteomes" id="UP000178349">
    <property type="component" value="Unassembled WGS sequence"/>
</dbReference>
<proteinExistence type="predicted"/>
<accession>A0A1F6NQR6</accession>
<name>A0A1F6NQR6_9BACT</name>
<reference evidence="1 2" key="1">
    <citation type="journal article" date="2016" name="Nat. Commun.">
        <title>Thousands of microbial genomes shed light on interconnected biogeochemical processes in an aquifer system.</title>
        <authorList>
            <person name="Anantharaman K."/>
            <person name="Brown C.T."/>
            <person name="Hug L.A."/>
            <person name="Sharon I."/>
            <person name="Castelle C.J."/>
            <person name="Probst A.J."/>
            <person name="Thomas B.C."/>
            <person name="Singh A."/>
            <person name="Wilkins M.J."/>
            <person name="Karaoz U."/>
            <person name="Brodie E.L."/>
            <person name="Williams K.H."/>
            <person name="Hubbard S.S."/>
            <person name="Banfield J.F."/>
        </authorList>
    </citation>
    <scope>NUCLEOTIDE SEQUENCE [LARGE SCALE GENOMIC DNA]</scope>
</reference>
<dbReference type="AlphaFoldDB" id="A0A1F6NQR6"/>